<dbReference type="GO" id="GO:0015689">
    <property type="term" value="P:molybdate ion transport"/>
    <property type="evidence" value="ECO:0007669"/>
    <property type="project" value="InterPro"/>
</dbReference>
<dbReference type="InterPro" id="IPR005116">
    <property type="entry name" value="Transp-assoc_OB_typ1"/>
</dbReference>
<proteinExistence type="predicted"/>
<accession>A0A840RLC4</accession>
<dbReference type="Pfam" id="PF03459">
    <property type="entry name" value="TOBE"/>
    <property type="match status" value="1"/>
</dbReference>
<feature type="domain" description="Mop" evidence="3">
    <location>
        <begin position="64"/>
        <end position="129"/>
    </location>
</feature>
<dbReference type="Gene3D" id="2.40.50.100">
    <property type="match status" value="1"/>
</dbReference>
<evidence type="ECO:0000313" key="5">
    <source>
        <dbReference type="Proteomes" id="UP000543030"/>
    </source>
</evidence>
<protein>
    <submittedName>
        <fullName evidence="4">Molybdopterin-binding protein</fullName>
    </submittedName>
</protein>
<comment type="caution">
    <text evidence="4">The sequence shown here is derived from an EMBL/GenBank/DDBJ whole genome shotgun (WGS) entry which is preliminary data.</text>
</comment>
<dbReference type="InterPro" id="IPR008995">
    <property type="entry name" value="Mo/tungstate-bd_C_term_dom"/>
</dbReference>
<evidence type="ECO:0000313" key="4">
    <source>
        <dbReference type="EMBL" id="MBB5192921.1"/>
    </source>
</evidence>
<evidence type="ECO:0000256" key="1">
    <source>
        <dbReference type="ARBA" id="ARBA00022505"/>
    </source>
</evidence>
<dbReference type="RefSeq" id="WP_184102567.1">
    <property type="nucleotide sequence ID" value="NZ_JACHHN010000008.1"/>
</dbReference>
<name>A0A840RLC4_9NEIS</name>
<keyword evidence="5" id="KW-1185">Reference proteome</keyword>
<dbReference type="InterPro" id="IPR004606">
    <property type="entry name" value="Mop_domain"/>
</dbReference>
<dbReference type="Proteomes" id="UP000543030">
    <property type="component" value="Unassembled WGS sequence"/>
</dbReference>
<dbReference type="AlphaFoldDB" id="A0A840RLC4"/>
<evidence type="ECO:0000259" key="3">
    <source>
        <dbReference type="PROSITE" id="PS51866"/>
    </source>
</evidence>
<gene>
    <name evidence="4" type="ORF">HNQ50_003675</name>
</gene>
<sequence>MNRIPARLLTLEHEHGVTLIEAEAQGQVFSAMLVGDPPDLASGAPVTLAFKETEVAIARNLGGEISLRNRIPGTVLALEEGNLLTRVRFAFAGQDVHAVITTGSACRLALAPGVAVEWLVKANEMGIEC</sequence>
<organism evidence="4 5">
    <name type="scientific">Silvimonas terrae</name>
    <dbReference type="NCBI Taxonomy" id="300266"/>
    <lineage>
        <taxon>Bacteria</taxon>
        <taxon>Pseudomonadati</taxon>
        <taxon>Pseudomonadota</taxon>
        <taxon>Betaproteobacteria</taxon>
        <taxon>Neisseriales</taxon>
        <taxon>Chitinibacteraceae</taxon>
        <taxon>Silvimonas</taxon>
    </lineage>
</organism>
<evidence type="ECO:0000256" key="2">
    <source>
        <dbReference type="PROSITE-ProRule" id="PRU01213"/>
    </source>
</evidence>
<keyword evidence="1 2" id="KW-0500">Molybdenum</keyword>
<dbReference type="EMBL" id="JACHHN010000008">
    <property type="protein sequence ID" value="MBB5192921.1"/>
    <property type="molecule type" value="Genomic_DNA"/>
</dbReference>
<reference evidence="4 5" key="1">
    <citation type="submission" date="2020-08" db="EMBL/GenBank/DDBJ databases">
        <title>Genomic Encyclopedia of Type Strains, Phase IV (KMG-IV): sequencing the most valuable type-strain genomes for metagenomic binning, comparative biology and taxonomic classification.</title>
        <authorList>
            <person name="Goeker M."/>
        </authorList>
    </citation>
    <scope>NUCLEOTIDE SEQUENCE [LARGE SCALE GENOMIC DNA]</scope>
    <source>
        <strain evidence="4 5">DSM 18233</strain>
    </source>
</reference>
<dbReference type="SUPFAM" id="SSF50331">
    <property type="entry name" value="MOP-like"/>
    <property type="match status" value="1"/>
</dbReference>
<dbReference type="PROSITE" id="PS51866">
    <property type="entry name" value="MOP"/>
    <property type="match status" value="1"/>
</dbReference>